<keyword evidence="1" id="KW-1133">Transmembrane helix</keyword>
<sequence>MGYGVFRQRFVAKLGCGGNRELFCIKGGRERQARIWGHAADAGRPGYSLFVVGYLGCQKSKGRREMIFVESVVVFRCIQRGIDNNPRKRRLTRAVLLILPCLPRYFLRTDRTGSCNDCRAVGGRQLIRSTTSEKIAYRKANRGDGPEFDDPMEGCGLLVARGALPLRSMIASTTTASIRKWLLGSGFDSRLSEADGSAGTDYGLRETEDRPVTLERETERQTERVCEEMGYCCTNVCETGNFFAVVTSPCQTVSKSPKNWWRTGNFFAVVTSPCQTDRDCRLVGTLLLFFFFFFFLALAGSWESGFLARANRIASSSTATQLNSSPPASNQGNPFDIAFDRKVGNWAVPWGSDVGAFRWRRCQSSPLRKPLSFVSSRPRPAWQGLLGKLFTAQNRCSVTVVALTFTAELLCLCDVFFFPPLPSRWPRETTLSEMGRLPWAALLRAGVSLKDDGALLSGALCPFRLGFFDFSIKWLDLLPDLVAGFGLWHPITLFLSSFDQNKQKEETVPSLVVDDSELARTKHQETFPVLSKLEAKSAHNAELTPSPFGTASPTHLRRKAQSWARPTRSGMQIHASSLHLGLEWLLSSLVIVERSHVRWHHDAGFLQVCV</sequence>
<keyword evidence="3" id="KW-1185">Reference proteome</keyword>
<feature type="transmembrane region" description="Helical" evidence="1">
    <location>
        <begin position="282"/>
        <end position="302"/>
    </location>
</feature>
<evidence type="ECO:0000313" key="2">
    <source>
        <dbReference type="EMBL" id="KAK1471589.1"/>
    </source>
</evidence>
<keyword evidence="1" id="KW-0812">Transmembrane</keyword>
<proteinExistence type="predicted"/>
<dbReference type="EMBL" id="MPDP01000201">
    <property type="protein sequence ID" value="KAK1471589.1"/>
    <property type="molecule type" value="Genomic_DNA"/>
</dbReference>
<name>A0AAI9Y551_9PEZI</name>
<dbReference type="AlphaFoldDB" id="A0AAI9Y551"/>
<protein>
    <recommendedName>
        <fullName evidence="4">Transmembrane protein</fullName>
    </recommendedName>
</protein>
<keyword evidence="1" id="KW-0472">Membrane</keyword>
<comment type="caution">
    <text evidence="2">The sequence shown here is derived from an EMBL/GenBank/DDBJ whole genome shotgun (WGS) entry which is preliminary data.</text>
</comment>
<evidence type="ECO:0000256" key="1">
    <source>
        <dbReference type="SAM" id="Phobius"/>
    </source>
</evidence>
<accession>A0AAI9Y551</accession>
<evidence type="ECO:0008006" key="4">
    <source>
        <dbReference type="Google" id="ProtNLM"/>
    </source>
</evidence>
<reference evidence="2" key="1">
    <citation type="submission" date="2016-11" db="EMBL/GenBank/DDBJ databases">
        <title>The genome sequence of Colletotrichum cuscutae.</title>
        <authorList>
            <person name="Baroncelli R."/>
        </authorList>
    </citation>
    <scope>NUCLEOTIDE SEQUENCE</scope>
    <source>
        <strain evidence="2">IMI 304802</strain>
    </source>
</reference>
<organism evidence="2 3">
    <name type="scientific">Colletotrichum cuscutae</name>
    <dbReference type="NCBI Taxonomy" id="1209917"/>
    <lineage>
        <taxon>Eukaryota</taxon>
        <taxon>Fungi</taxon>
        <taxon>Dikarya</taxon>
        <taxon>Ascomycota</taxon>
        <taxon>Pezizomycotina</taxon>
        <taxon>Sordariomycetes</taxon>
        <taxon>Hypocreomycetidae</taxon>
        <taxon>Glomerellales</taxon>
        <taxon>Glomerellaceae</taxon>
        <taxon>Colletotrichum</taxon>
        <taxon>Colletotrichum acutatum species complex</taxon>
    </lineage>
</organism>
<dbReference type="Proteomes" id="UP001239213">
    <property type="component" value="Unassembled WGS sequence"/>
</dbReference>
<evidence type="ECO:0000313" key="3">
    <source>
        <dbReference type="Proteomes" id="UP001239213"/>
    </source>
</evidence>
<gene>
    <name evidence="2" type="ORF">CCUS01_06073</name>
</gene>